<keyword evidence="1" id="KW-1133">Transmembrane helix</keyword>
<dbReference type="Gramene" id="ONI08029">
    <property type="protein sequence ID" value="ONI08029"/>
    <property type="gene ID" value="PRUPE_5G154300"/>
</dbReference>
<keyword evidence="1" id="KW-0472">Membrane</keyword>
<proteinExistence type="predicted"/>
<organism evidence="2 3">
    <name type="scientific">Prunus persica</name>
    <name type="common">Peach</name>
    <name type="synonym">Amygdalus persica</name>
    <dbReference type="NCBI Taxonomy" id="3760"/>
    <lineage>
        <taxon>Eukaryota</taxon>
        <taxon>Viridiplantae</taxon>
        <taxon>Streptophyta</taxon>
        <taxon>Embryophyta</taxon>
        <taxon>Tracheophyta</taxon>
        <taxon>Spermatophyta</taxon>
        <taxon>Magnoliopsida</taxon>
        <taxon>eudicotyledons</taxon>
        <taxon>Gunneridae</taxon>
        <taxon>Pentapetalae</taxon>
        <taxon>rosids</taxon>
        <taxon>fabids</taxon>
        <taxon>Rosales</taxon>
        <taxon>Rosaceae</taxon>
        <taxon>Amygdaloideae</taxon>
        <taxon>Amygdaleae</taxon>
        <taxon>Prunus</taxon>
    </lineage>
</organism>
<protein>
    <submittedName>
        <fullName evidence="2">Uncharacterized protein</fullName>
    </submittedName>
</protein>
<feature type="transmembrane region" description="Helical" evidence="1">
    <location>
        <begin position="63"/>
        <end position="83"/>
    </location>
</feature>
<dbReference type="EMBL" id="CM007655">
    <property type="protein sequence ID" value="ONI08029.1"/>
    <property type="molecule type" value="Genomic_DNA"/>
</dbReference>
<dbReference type="Proteomes" id="UP000006882">
    <property type="component" value="Chromosome G5"/>
</dbReference>
<dbReference type="AlphaFoldDB" id="A0A251P920"/>
<evidence type="ECO:0000313" key="3">
    <source>
        <dbReference type="Proteomes" id="UP000006882"/>
    </source>
</evidence>
<name>A0A251P920_PRUPE</name>
<evidence type="ECO:0000256" key="1">
    <source>
        <dbReference type="SAM" id="Phobius"/>
    </source>
</evidence>
<accession>A0A251P920</accession>
<keyword evidence="3" id="KW-1185">Reference proteome</keyword>
<gene>
    <name evidence="2" type="ORF">PRUPE_5G154300</name>
</gene>
<keyword evidence="1" id="KW-0812">Transmembrane</keyword>
<feature type="transmembrane region" description="Helical" evidence="1">
    <location>
        <begin position="21"/>
        <end position="51"/>
    </location>
</feature>
<reference evidence="2 3" key="1">
    <citation type="journal article" date="2013" name="Nat. Genet.">
        <title>The high-quality draft genome of peach (Prunus persica) identifies unique patterns of genetic diversity, domestication and genome evolution.</title>
        <authorList>
            <consortium name="International Peach Genome Initiative"/>
            <person name="Verde I."/>
            <person name="Abbott A.G."/>
            <person name="Scalabrin S."/>
            <person name="Jung S."/>
            <person name="Shu S."/>
            <person name="Marroni F."/>
            <person name="Zhebentyayeva T."/>
            <person name="Dettori M.T."/>
            <person name="Grimwood J."/>
            <person name="Cattonaro F."/>
            <person name="Zuccolo A."/>
            <person name="Rossini L."/>
            <person name="Jenkins J."/>
            <person name="Vendramin E."/>
            <person name="Meisel L.A."/>
            <person name="Decroocq V."/>
            <person name="Sosinski B."/>
            <person name="Prochnik S."/>
            <person name="Mitros T."/>
            <person name="Policriti A."/>
            <person name="Cipriani G."/>
            <person name="Dondini L."/>
            <person name="Ficklin S."/>
            <person name="Goodstein D.M."/>
            <person name="Xuan P."/>
            <person name="Del Fabbro C."/>
            <person name="Aramini V."/>
            <person name="Copetti D."/>
            <person name="Gonzalez S."/>
            <person name="Horner D.S."/>
            <person name="Falchi R."/>
            <person name="Lucas S."/>
            <person name="Mica E."/>
            <person name="Maldonado J."/>
            <person name="Lazzari B."/>
            <person name="Bielenberg D."/>
            <person name="Pirona R."/>
            <person name="Miculan M."/>
            <person name="Barakat A."/>
            <person name="Testolin R."/>
            <person name="Stella A."/>
            <person name="Tartarini S."/>
            <person name="Tonutti P."/>
            <person name="Arus P."/>
            <person name="Orellana A."/>
            <person name="Wells C."/>
            <person name="Main D."/>
            <person name="Vizzotto G."/>
            <person name="Silva H."/>
            <person name="Salamini F."/>
            <person name="Schmutz J."/>
            <person name="Morgante M."/>
            <person name="Rokhsar D.S."/>
        </authorList>
    </citation>
    <scope>NUCLEOTIDE SEQUENCE [LARGE SCALE GENOMIC DNA]</scope>
    <source>
        <strain evidence="3">cv. Nemared</strain>
    </source>
</reference>
<sequence>MRRFLFVDRYHGHKLQYRDEYIQQINVSLAIPIAALFNFFPFHFMIVSFMFVPDSSNTLLAEYILISFPFLIHVLNVSGEVVLGDNEVSVQMQIRCEFTY</sequence>
<evidence type="ECO:0000313" key="2">
    <source>
        <dbReference type="EMBL" id="ONI08029.1"/>
    </source>
</evidence>